<dbReference type="STRING" id="420953.SAMN05192543_102166"/>
<organism evidence="1 2">
    <name type="scientific">Paraburkholderia megapolitana</name>
    <dbReference type="NCBI Taxonomy" id="420953"/>
    <lineage>
        <taxon>Bacteria</taxon>
        <taxon>Pseudomonadati</taxon>
        <taxon>Pseudomonadota</taxon>
        <taxon>Betaproteobacteria</taxon>
        <taxon>Burkholderiales</taxon>
        <taxon>Burkholderiaceae</taxon>
        <taxon>Paraburkholderia</taxon>
    </lineage>
</organism>
<dbReference type="AlphaFoldDB" id="A0A1I3FWR3"/>
<proteinExistence type="predicted"/>
<accession>A0A1I3FWR3</accession>
<dbReference type="EMBL" id="FOQU01000002">
    <property type="protein sequence ID" value="SFI15680.1"/>
    <property type="molecule type" value="Genomic_DNA"/>
</dbReference>
<gene>
    <name evidence="1" type="ORF">SAMN05192543_102166</name>
</gene>
<evidence type="ECO:0000313" key="2">
    <source>
        <dbReference type="Proteomes" id="UP000199548"/>
    </source>
</evidence>
<evidence type="ECO:0000313" key="1">
    <source>
        <dbReference type="EMBL" id="SFI15680.1"/>
    </source>
</evidence>
<dbReference type="Pfam" id="PF11142">
    <property type="entry name" value="DUF2917"/>
    <property type="match status" value="1"/>
</dbReference>
<protein>
    <recommendedName>
        <fullName evidence="3">DUF2917 domain-containing protein</fullName>
    </recommendedName>
</protein>
<keyword evidence="2" id="KW-1185">Reference proteome</keyword>
<dbReference type="Proteomes" id="UP000199548">
    <property type="component" value="Unassembled WGS sequence"/>
</dbReference>
<evidence type="ECO:0008006" key="3">
    <source>
        <dbReference type="Google" id="ProtNLM"/>
    </source>
</evidence>
<dbReference type="OrthoDB" id="9005660at2"/>
<dbReference type="RefSeq" id="WP_091009412.1">
    <property type="nucleotide sequence ID" value="NZ_CP041745.1"/>
</dbReference>
<sequence length="109" mass="12481">MREISSSIVFEIKSGETVPMRVTRSTRLAISGGPVWVTRSDDTRDYWLQPGHTLRLRSGERLWLSAESDLAANVAFSVPGRCDQRVRGWLGRIVERLTMHLQRDGWRTV</sequence>
<name>A0A1I3FWR3_9BURK</name>
<reference evidence="1 2" key="1">
    <citation type="submission" date="2016-10" db="EMBL/GenBank/DDBJ databases">
        <authorList>
            <person name="de Groot N.N."/>
        </authorList>
    </citation>
    <scope>NUCLEOTIDE SEQUENCE [LARGE SCALE GENOMIC DNA]</scope>
    <source>
        <strain evidence="1 2">LMG 23650</strain>
    </source>
</reference>
<dbReference type="InterPro" id="IPR021317">
    <property type="entry name" value="DUF2917"/>
</dbReference>